<gene>
    <name evidence="1" type="ORF">TKK_018746</name>
</gene>
<sequence length="217" mass="24409">MKTATENGFEAAGIYPFDPDAVDYTKSVKNTIEKLHQKEDPLIQDQALMNRFFTMLNDVKLPLADQGIDIAPIKKEIQNYFSSYKLNGNYSYTNSETQENDSTTIPSTEFVELVLPDVSILNVPIIDVEEKILQEGCIDDEKDMDLELNKPQRYIADLKFLDEIDQLIQEKENAKATTSNMGPILKSNDGDKSPLLYVPSCSKTSSGNSFLILILVQ</sequence>
<dbReference type="Proteomes" id="UP001627154">
    <property type="component" value="Unassembled WGS sequence"/>
</dbReference>
<dbReference type="AlphaFoldDB" id="A0ABD2VZ74"/>
<dbReference type="EMBL" id="JBJJXI010000153">
    <property type="protein sequence ID" value="KAL3385692.1"/>
    <property type="molecule type" value="Genomic_DNA"/>
</dbReference>
<evidence type="ECO:0000313" key="1">
    <source>
        <dbReference type="EMBL" id="KAL3385692.1"/>
    </source>
</evidence>
<protein>
    <submittedName>
        <fullName evidence="1">Uncharacterized protein</fullName>
    </submittedName>
</protein>
<reference evidence="1 2" key="1">
    <citation type="journal article" date="2024" name="bioRxiv">
        <title>A reference genome for Trichogramma kaykai: A tiny desert-dwelling parasitoid wasp with competing sex-ratio distorters.</title>
        <authorList>
            <person name="Culotta J."/>
            <person name="Lindsey A.R."/>
        </authorList>
    </citation>
    <scope>NUCLEOTIDE SEQUENCE [LARGE SCALE GENOMIC DNA]</scope>
    <source>
        <strain evidence="1 2">KSX58</strain>
    </source>
</reference>
<organism evidence="1 2">
    <name type="scientific">Trichogramma kaykai</name>
    <dbReference type="NCBI Taxonomy" id="54128"/>
    <lineage>
        <taxon>Eukaryota</taxon>
        <taxon>Metazoa</taxon>
        <taxon>Ecdysozoa</taxon>
        <taxon>Arthropoda</taxon>
        <taxon>Hexapoda</taxon>
        <taxon>Insecta</taxon>
        <taxon>Pterygota</taxon>
        <taxon>Neoptera</taxon>
        <taxon>Endopterygota</taxon>
        <taxon>Hymenoptera</taxon>
        <taxon>Apocrita</taxon>
        <taxon>Proctotrupomorpha</taxon>
        <taxon>Chalcidoidea</taxon>
        <taxon>Trichogrammatidae</taxon>
        <taxon>Trichogramma</taxon>
    </lineage>
</organism>
<keyword evidence="2" id="KW-1185">Reference proteome</keyword>
<evidence type="ECO:0000313" key="2">
    <source>
        <dbReference type="Proteomes" id="UP001627154"/>
    </source>
</evidence>
<proteinExistence type="predicted"/>
<comment type="caution">
    <text evidence="1">The sequence shown here is derived from an EMBL/GenBank/DDBJ whole genome shotgun (WGS) entry which is preliminary data.</text>
</comment>
<name>A0ABD2VZ74_9HYME</name>
<accession>A0ABD2VZ74</accession>